<keyword evidence="1" id="KW-0732">Signal</keyword>
<feature type="chain" id="PRO_5003049615" evidence="1">
    <location>
        <begin position="27"/>
        <end position="294"/>
    </location>
</feature>
<dbReference type="InterPro" id="IPR002491">
    <property type="entry name" value="ABC_transptr_periplasmic_BD"/>
</dbReference>
<dbReference type="PANTHER" id="PTHR30535:SF34">
    <property type="entry name" value="MOLYBDATE-BINDING PROTEIN MOLA"/>
    <property type="match status" value="1"/>
</dbReference>
<evidence type="ECO:0000259" key="2">
    <source>
        <dbReference type="PROSITE" id="PS50983"/>
    </source>
</evidence>
<dbReference type="OrthoDB" id="6869405at2"/>
<keyword evidence="4" id="KW-1185">Reference proteome</keyword>
<dbReference type="EMBL" id="CP001896">
    <property type="protein sequence ID" value="ADC62752.1"/>
    <property type="molecule type" value="Genomic_DNA"/>
</dbReference>
<evidence type="ECO:0000256" key="1">
    <source>
        <dbReference type="SAM" id="SignalP"/>
    </source>
</evidence>
<gene>
    <name evidence="3" type="ordered locus">Alvin_1827</name>
</gene>
<dbReference type="Pfam" id="PF01497">
    <property type="entry name" value="Peripla_BP_2"/>
    <property type="match status" value="1"/>
</dbReference>
<dbReference type="Proteomes" id="UP000001441">
    <property type="component" value="Chromosome"/>
</dbReference>
<dbReference type="eggNOG" id="COG0614">
    <property type="taxonomic scope" value="Bacteria"/>
</dbReference>
<dbReference type="GO" id="GO:0071281">
    <property type="term" value="P:cellular response to iron ion"/>
    <property type="evidence" value="ECO:0007669"/>
    <property type="project" value="TreeGrafter"/>
</dbReference>
<protein>
    <submittedName>
        <fullName evidence="3">ABC transporter, periplasmic protein putative iron transporter</fullName>
    </submittedName>
</protein>
<proteinExistence type="predicted"/>
<dbReference type="STRING" id="572477.Alvin_1827"/>
<sequence>MGRVPFGRHASWLWVCLALCVSPAPALDDVARPSVMSTNLCADLLLLRIADPAQIRSVSRQSQDPRLSSIADRARAYPANRGGVEDLLYFKPDIALVYQGWMGRRHAERLAGQGIEVVALPYPKGWNDALQTARTIAARIGRAEAGAALADAFERRMQALARSGHEQAPRLLYLRPSGGTAGPGTYVDDLITRLGLRNLAAEQGIKGWGRFPLERLASTPPDVFLLGYFDQAQSPARSAYGRHPLLRSLLERTPVIGLPGHAWGCGGLELLDVAERLSEQLADIEQTRSRTPSP</sequence>
<feature type="domain" description="Fe/B12 periplasmic-binding" evidence="2">
    <location>
        <begin position="32"/>
        <end position="285"/>
    </location>
</feature>
<dbReference type="KEGG" id="alv:Alvin_1827"/>
<organism evidence="3 4">
    <name type="scientific">Allochromatium vinosum (strain ATCC 17899 / DSM 180 / NBRC 103801 / NCIMB 10441 / D)</name>
    <name type="common">Chromatium vinosum</name>
    <dbReference type="NCBI Taxonomy" id="572477"/>
    <lineage>
        <taxon>Bacteria</taxon>
        <taxon>Pseudomonadati</taxon>
        <taxon>Pseudomonadota</taxon>
        <taxon>Gammaproteobacteria</taxon>
        <taxon>Chromatiales</taxon>
        <taxon>Chromatiaceae</taxon>
        <taxon>Allochromatium</taxon>
    </lineage>
</organism>
<dbReference type="Gene3D" id="3.40.50.1980">
    <property type="entry name" value="Nitrogenase molybdenum iron protein domain"/>
    <property type="match status" value="2"/>
</dbReference>
<reference evidence="3 4" key="1">
    <citation type="journal article" date="2011" name="Stand. Genomic Sci.">
        <title>Complete genome sequence of Allochromatium vinosum DSM 180(T).</title>
        <authorList>
            <person name="Weissgerber T."/>
            <person name="Zigann R."/>
            <person name="Bruce D."/>
            <person name="Chang Y.J."/>
            <person name="Detter J.C."/>
            <person name="Han C."/>
            <person name="Hauser L."/>
            <person name="Jeffries C.D."/>
            <person name="Land M."/>
            <person name="Munk A.C."/>
            <person name="Tapia R."/>
            <person name="Dahl C."/>
        </authorList>
    </citation>
    <scope>NUCLEOTIDE SEQUENCE [LARGE SCALE GENOMIC DNA]</scope>
    <source>
        <strain evidence="4">ATCC 17899 / DSM 180 / NBRC 103801 / NCIMB 10441 / D</strain>
    </source>
</reference>
<evidence type="ECO:0000313" key="4">
    <source>
        <dbReference type="Proteomes" id="UP000001441"/>
    </source>
</evidence>
<dbReference type="SUPFAM" id="SSF53807">
    <property type="entry name" value="Helical backbone' metal receptor"/>
    <property type="match status" value="1"/>
</dbReference>
<evidence type="ECO:0000313" key="3">
    <source>
        <dbReference type="EMBL" id="ADC62752.1"/>
    </source>
</evidence>
<accession>D3RU93</accession>
<name>D3RU93_ALLVD</name>
<dbReference type="PROSITE" id="PS50983">
    <property type="entry name" value="FE_B12_PBP"/>
    <property type="match status" value="1"/>
</dbReference>
<dbReference type="AlphaFoldDB" id="D3RU93"/>
<dbReference type="RefSeq" id="WP_012971026.1">
    <property type="nucleotide sequence ID" value="NC_013851.1"/>
</dbReference>
<feature type="signal peptide" evidence="1">
    <location>
        <begin position="1"/>
        <end position="26"/>
    </location>
</feature>
<dbReference type="InterPro" id="IPR050902">
    <property type="entry name" value="ABC_Transporter_SBP"/>
</dbReference>
<dbReference type="PANTHER" id="PTHR30535">
    <property type="entry name" value="VITAMIN B12-BINDING PROTEIN"/>
    <property type="match status" value="1"/>
</dbReference>
<dbReference type="HOGENOM" id="CLU_038034_8_0_6"/>